<evidence type="ECO:0000256" key="1">
    <source>
        <dbReference type="SAM" id="Coils"/>
    </source>
</evidence>
<evidence type="ECO:0000313" key="2">
    <source>
        <dbReference type="EMBL" id="ETO00898.1"/>
    </source>
</evidence>
<dbReference type="AlphaFoldDB" id="X6LG14"/>
<name>X6LG14_RETFI</name>
<evidence type="ECO:0000313" key="3">
    <source>
        <dbReference type="Proteomes" id="UP000023152"/>
    </source>
</evidence>
<gene>
    <name evidence="2" type="ORF">RFI_36542</name>
</gene>
<feature type="coiled-coil region" evidence="1">
    <location>
        <begin position="13"/>
        <end position="40"/>
    </location>
</feature>
<organism evidence="2 3">
    <name type="scientific">Reticulomyxa filosa</name>
    <dbReference type="NCBI Taxonomy" id="46433"/>
    <lineage>
        <taxon>Eukaryota</taxon>
        <taxon>Sar</taxon>
        <taxon>Rhizaria</taxon>
        <taxon>Retaria</taxon>
        <taxon>Foraminifera</taxon>
        <taxon>Monothalamids</taxon>
        <taxon>Reticulomyxidae</taxon>
        <taxon>Reticulomyxa</taxon>
    </lineage>
</organism>
<accession>X6LG14</accession>
<comment type="caution">
    <text evidence="2">The sequence shown here is derived from an EMBL/GenBank/DDBJ whole genome shotgun (WGS) entry which is preliminary data.</text>
</comment>
<feature type="non-terminal residue" evidence="2">
    <location>
        <position position="1"/>
    </location>
</feature>
<keyword evidence="3" id="KW-1185">Reference proteome</keyword>
<proteinExistence type="predicted"/>
<protein>
    <submittedName>
        <fullName evidence="2">Uncharacterized protein</fullName>
    </submittedName>
</protein>
<reference evidence="2 3" key="1">
    <citation type="journal article" date="2013" name="Curr. Biol.">
        <title>The Genome of the Foraminiferan Reticulomyxa filosa.</title>
        <authorList>
            <person name="Glockner G."/>
            <person name="Hulsmann N."/>
            <person name="Schleicher M."/>
            <person name="Noegel A.A."/>
            <person name="Eichinger L."/>
            <person name="Gallinger C."/>
            <person name="Pawlowski J."/>
            <person name="Sierra R."/>
            <person name="Euteneuer U."/>
            <person name="Pillet L."/>
            <person name="Moustafa A."/>
            <person name="Platzer M."/>
            <person name="Groth M."/>
            <person name="Szafranski K."/>
            <person name="Schliwa M."/>
        </authorList>
    </citation>
    <scope>NUCLEOTIDE SEQUENCE [LARGE SCALE GENOMIC DNA]</scope>
</reference>
<sequence>NCILGSYFEQISLDDNKEEIGKVANNIDELETQLQNVLKNVVYKYKQINLKESYFNPYASNPPKELYVKLSKVMNTFFKNNYKESWDAIEEDITQKVRDQLMEIRKQAKNLNPKELETSFRVCKSVLNSLPKHMEEILGEEIKQCREDAN</sequence>
<dbReference type="EMBL" id="ASPP01039740">
    <property type="protein sequence ID" value="ETO00898.1"/>
    <property type="molecule type" value="Genomic_DNA"/>
</dbReference>
<keyword evidence="1" id="KW-0175">Coiled coil</keyword>
<dbReference type="Proteomes" id="UP000023152">
    <property type="component" value="Unassembled WGS sequence"/>
</dbReference>